<sequence>MGGGSDGNVLSLFELSEEEWNSTMRTNLTGTWLVAKYIYAHMRDANQGGSVINISSISGLDRQELPGGLAYYSSKAAVVTLSKVMAMEMGTLGNVDPALTSLARYLIHDSSKYIAGSVFIVDAAAAFRRNDTIGMFHSSIALNLDFVMDDFENCLDEKLNSSAATEDTDDIDNDDQETKPLTDYGFVATPLVQLKCEATPTTFDANRAGIIKIAINAAIDYM</sequence>
<dbReference type="EMBL" id="PKPP01009448">
    <property type="protein sequence ID" value="PWA48231.1"/>
    <property type="molecule type" value="Genomic_DNA"/>
</dbReference>
<organism evidence="2 3">
    <name type="scientific">Artemisia annua</name>
    <name type="common">Sweet wormwood</name>
    <dbReference type="NCBI Taxonomy" id="35608"/>
    <lineage>
        <taxon>Eukaryota</taxon>
        <taxon>Viridiplantae</taxon>
        <taxon>Streptophyta</taxon>
        <taxon>Embryophyta</taxon>
        <taxon>Tracheophyta</taxon>
        <taxon>Spermatophyta</taxon>
        <taxon>Magnoliopsida</taxon>
        <taxon>eudicotyledons</taxon>
        <taxon>Gunneridae</taxon>
        <taxon>Pentapetalae</taxon>
        <taxon>asterids</taxon>
        <taxon>campanulids</taxon>
        <taxon>Asterales</taxon>
        <taxon>Asteraceae</taxon>
        <taxon>Asteroideae</taxon>
        <taxon>Anthemideae</taxon>
        <taxon>Artemisiinae</taxon>
        <taxon>Artemisia</taxon>
    </lineage>
</organism>
<name>A0A2U1LGW6_ARTAN</name>
<gene>
    <name evidence="2" type="ORF">CTI12_AA490500</name>
</gene>
<protein>
    <submittedName>
        <fullName evidence="2">Estradiol 17-beta-dehydrogenase 8</fullName>
    </submittedName>
</protein>
<keyword evidence="3" id="KW-1185">Reference proteome</keyword>
<dbReference type="PANTHER" id="PTHR44375:SF4">
    <property type="entry name" value="3-OXOACYL-[ACYL-CARRIER-PROTEIN] REDUCTASE"/>
    <property type="match status" value="1"/>
</dbReference>
<evidence type="ECO:0000313" key="3">
    <source>
        <dbReference type="Proteomes" id="UP000245207"/>
    </source>
</evidence>
<reference evidence="2 3" key="1">
    <citation type="journal article" date="2018" name="Mol. Plant">
        <title>The genome of Artemisia annua provides insight into the evolution of Asteraceae family and artemisinin biosynthesis.</title>
        <authorList>
            <person name="Shen Q."/>
            <person name="Zhang L."/>
            <person name="Liao Z."/>
            <person name="Wang S."/>
            <person name="Yan T."/>
            <person name="Shi P."/>
            <person name="Liu M."/>
            <person name="Fu X."/>
            <person name="Pan Q."/>
            <person name="Wang Y."/>
            <person name="Lv Z."/>
            <person name="Lu X."/>
            <person name="Zhang F."/>
            <person name="Jiang W."/>
            <person name="Ma Y."/>
            <person name="Chen M."/>
            <person name="Hao X."/>
            <person name="Li L."/>
            <person name="Tang Y."/>
            <person name="Lv G."/>
            <person name="Zhou Y."/>
            <person name="Sun X."/>
            <person name="Brodelius P.E."/>
            <person name="Rose J.K.C."/>
            <person name="Tang K."/>
        </authorList>
    </citation>
    <scope>NUCLEOTIDE SEQUENCE [LARGE SCALE GENOMIC DNA]</scope>
    <source>
        <strain evidence="3">cv. Huhao1</strain>
        <tissue evidence="2">Leaf</tissue>
    </source>
</reference>
<evidence type="ECO:0000313" key="2">
    <source>
        <dbReference type="EMBL" id="PWA48231.1"/>
    </source>
</evidence>
<comment type="caution">
    <text evidence="2">The sequence shown here is derived from an EMBL/GenBank/DDBJ whole genome shotgun (WGS) entry which is preliminary data.</text>
</comment>
<dbReference type="PANTHER" id="PTHR44375">
    <property type="entry name" value="BETA-KETOACYL-ACP REDUCTASE-LIKE PROTEIN-RELATED"/>
    <property type="match status" value="1"/>
</dbReference>
<dbReference type="OrthoDB" id="47007at2759"/>
<dbReference type="SUPFAM" id="SSF51735">
    <property type="entry name" value="NAD(P)-binding Rossmann-fold domains"/>
    <property type="match status" value="1"/>
</dbReference>
<proteinExistence type="inferred from homology"/>
<dbReference type="PRINTS" id="PR00080">
    <property type="entry name" value="SDRFAMILY"/>
</dbReference>
<dbReference type="Proteomes" id="UP000245207">
    <property type="component" value="Unassembled WGS sequence"/>
</dbReference>
<dbReference type="AlphaFoldDB" id="A0A2U1LGW6"/>
<comment type="similarity">
    <text evidence="1">Belongs to the short-chain dehydrogenases/reductases (SDR) family.</text>
</comment>
<dbReference type="InterPro" id="IPR002347">
    <property type="entry name" value="SDR_fam"/>
</dbReference>
<evidence type="ECO:0000256" key="1">
    <source>
        <dbReference type="RuleBase" id="RU000363"/>
    </source>
</evidence>
<dbReference type="PRINTS" id="PR00081">
    <property type="entry name" value="GDHRDH"/>
</dbReference>
<dbReference type="InterPro" id="IPR036291">
    <property type="entry name" value="NAD(P)-bd_dom_sf"/>
</dbReference>
<dbReference type="Pfam" id="PF00106">
    <property type="entry name" value="adh_short"/>
    <property type="match status" value="1"/>
</dbReference>
<dbReference type="Gene3D" id="3.40.50.720">
    <property type="entry name" value="NAD(P)-binding Rossmann-like Domain"/>
    <property type="match status" value="1"/>
</dbReference>
<dbReference type="STRING" id="35608.A0A2U1LGW6"/>
<accession>A0A2U1LGW6</accession>
<dbReference type="CDD" id="cd05233">
    <property type="entry name" value="SDR_c"/>
    <property type="match status" value="1"/>
</dbReference>